<dbReference type="RefSeq" id="WP_145109784.1">
    <property type="nucleotide sequence ID" value="NZ_CP036349.1"/>
</dbReference>
<feature type="compositionally biased region" description="Basic and acidic residues" evidence="1">
    <location>
        <begin position="1"/>
        <end position="11"/>
    </location>
</feature>
<feature type="region of interest" description="Disordered" evidence="1">
    <location>
        <begin position="1"/>
        <end position="34"/>
    </location>
</feature>
<accession>A0A518K5Y1</accession>
<dbReference type="KEGG" id="bmei:Spa11_14000"/>
<dbReference type="AlphaFoldDB" id="A0A518K5Y1"/>
<keyword evidence="3" id="KW-1185">Reference proteome</keyword>
<evidence type="ECO:0000256" key="1">
    <source>
        <dbReference type="SAM" id="MobiDB-lite"/>
    </source>
</evidence>
<evidence type="ECO:0000313" key="2">
    <source>
        <dbReference type="EMBL" id="QDV73204.1"/>
    </source>
</evidence>
<reference evidence="2 3" key="1">
    <citation type="submission" date="2019-02" db="EMBL/GenBank/DDBJ databases">
        <title>Deep-cultivation of Planctomycetes and their phenomic and genomic characterization uncovers novel biology.</title>
        <authorList>
            <person name="Wiegand S."/>
            <person name="Jogler M."/>
            <person name="Boedeker C."/>
            <person name="Pinto D."/>
            <person name="Vollmers J."/>
            <person name="Rivas-Marin E."/>
            <person name="Kohn T."/>
            <person name="Peeters S.H."/>
            <person name="Heuer A."/>
            <person name="Rast P."/>
            <person name="Oberbeckmann S."/>
            <person name="Bunk B."/>
            <person name="Jeske O."/>
            <person name="Meyerdierks A."/>
            <person name="Storesund J.E."/>
            <person name="Kallscheuer N."/>
            <person name="Luecker S."/>
            <person name="Lage O.M."/>
            <person name="Pohl T."/>
            <person name="Merkel B.J."/>
            <person name="Hornburger P."/>
            <person name="Mueller R.-W."/>
            <person name="Bruemmer F."/>
            <person name="Labrenz M."/>
            <person name="Spormann A.M."/>
            <person name="Op den Camp H."/>
            <person name="Overmann J."/>
            <person name="Amann R."/>
            <person name="Jetten M.S.M."/>
            <person name="Mascher T."/>
            <person name="Medema M.H."/>
            <person name="Devos D.P."/>
            <person name="Kaster A.-K."/>
            <person name="Ovreas L."/>
            <person name="Rohde M."/>
            <person name="Galperin M.Y."/>
            <person name="Jogler C."/>
        </authorList>
    </citation>
    <scope>NUCLEOTIDE SEQUENCE [LARGE SCALE GENOMIC DNA]</scope>
    <source>
        <strain evidence="2 3">Spa11</strain>
    </source>
</reference>
<proteinExistence type="predicted"/>
<dbReference type="EMBL" id="CP036349">
    <property type="protein sequence ID" value="QDV73204.1"/>
    <property type="molecule type" value="Genomic_DNA"/>
</dbReference>
<organism evidence="2 3">
    <name type="scientific">Botrimarina mediterranea</name>
    <dbReference type="NCBI Taxonomy" id="2528022"/>
    <lineage>
        <taxon>Bacteria</taxon>
        <taxon>Pseudomonadati</taxon>
        <taxon>Planctomycetota</taxon>
        <taxon>Planctomycetia</taxon>
        <taxon>Pirellulales</taxon>
        <taxon>Lacipirellulaceae</taxon>
        <taxon>Botrimarina</taxon>
    </lineage>
</organism>
<evidence type="ECO:0000313" key="3">
    <source>
        <dbReference type="Proteomes" id="UP000316426"/>
    </source>
</evidence>
<sequence length="115" mass="12214">MAKKKVTEKSAAKAVNKSELVREHAAANPKEKPKAIAEGIKKKHGVEISPQQISTVLFQARAKAGKKKAKKRAPAASGSETKVSLSLLLDAKQFAEKVGGVDQATMLLAALKKLD</sequence>
<feature type="compositionally biased region" description="Basic and acidic residues" evidence="1">
    <location>
        <begin position="19"/>
        <end position="34"/>
    </location>
</feature>
<protein>
    <submittedName>
        <fullName evidence="2">Uncharacterized protein</fullName>
    </submittedName>
</protein>
<gene>
    <name evidence="2" type="ORF">Spa11_14000</name>
</gene>
<dbReference type="Proteomes" id="UP000316426">
    <property type="component" value="Chromosome"/>
</dbReference>
<name>A0A518K5Y1_9BACT</name>